<reference evidence="1" key="1">
    <citation type="submission" date="2020-10" db="EMBL/GenBank/DDBJ databases">
        <authorList>
            <person name="Gilroy R."/>
        </authorList>
    </citation>
    <scope>NUCLEOTIDE SEQUENCE</scope>
    <source>
        <strain evidence="1">ChiHcec3-11533</strain>
    </source>
</reference>
<reference evidence="1" key="2">
    <citation type="journal article" date="2021" name="PeerJ">
        <title>Extensive microbial diversity within the chicken gut microbiome revealed by metagenomics and culture.</title>
        <authorList>
            <person name="Gilroy R."/>
            <person name="Ravi A."/>
            <person name="Getino M."/>
            <person name="Pursley I."/>
            <person name="Horton D.L."/>
            <person name="Alikhan N.F."/>
            <person name="Baker D."/>
            <person name="Gharbi K."/>
            <person name="Hall N."/>
            <person name="Watson M."/>
            <person name="Adriaenssens E.M."/>
            <person name="Foster-Nyarko E."/>
            <person name="Jarju S."/>
            <person name="Secka A."/>
            <person name="Antonio M."/>
            <person name="Oren A."/>
            <person name="Chaudhuri R.R."/>
            <person name="La Ragione R."/>
            <person name="Hildebrand F."/>
            <person name="Pallen M.J."/>
        </authorList>
    </citation>
    <scope>NUCLEOTIDE SEQUENCE</scope>
    <source>
        <strain evidence="1">ChiHcec3-11533</strain>
    </source>
</reference>
<protein>
    <submittedName>
        <fullName evidence="1">Uncharacterized protein</fullName>
    </submittedName>
</protein>
<accession>A0A9D1IDH5</accession>
<evidence type="ECO:0000313" key="1">
    <source>
        <dbReference type="EMBL" id="HIU34606.1"/>
    </source>
</evidence>
<sequence>MCGRMGELQLLAYETPVINALDRNSLPGQEKPIVRGLEALFGGALYARAL</sequence>
<name>A0A9D1IDH5_9FIRM</name>
<dbReference type="AlphaFoldDB" id="A0A9D1IDH5"/>
<proteinExistence type="predicted"/>
<comment type="caution">
    <text evidence="1">The sequence shown here is derived from an EMBL/GenBank/DDBJ whole genome shotgun (WGS) entry which is preliminary data.</text>
</comment>
<dbReference type="Proteomes" id="UP000824072">
    <property type="component" value="Unassembled WGS sequence"/>
</dbReference>
<dbReference type="EMBL" id="DVMU01000189">
    <property type="protein sequence ID" value="HIU34606.1"/>
    <property type="molecule type" value="Genomic_DNA"/>
</dbReference>
<evidence type="ECO:0000313" key="2">
    <source>
        <dbReference type="Proteomes" id="UP000824072"/>
    </source>
</evidence>
<gene>
    <name evidence="1" type="ORF">IAB02_08590</name>
</gene>
<organism evidence="1 2">
    <name type="scientific">Candidatus Pullichristensenella excrementigallinarum</name>
    <dbReference type="NCBI Taxonomy" id="2840907"/>
    <lineage>
        <taxon>Bacteria</taxon>
        <taxon>Bacillati</taxon>
        <taxon>Bacillota</taxon>
        <taxon>Clostridia</taxon>
        <taxon>Candidatus Pullichristensenella</taxon>
    </lineage>
</organism>